<organism evidence="1 2">
    <name type="scientific">Penicillium freii</name>
    <dbReference type="NCBI Taxonomy" id="48697"/>
    <lineage>
        <taxon>Eukaryota</taxon>
        <taxon>Fungi</taxon>
        <taxon>Dikarya</taxon>
        <taxon>Ascomycota</taxon>
        <taxon>Pezizomycotina</taxon>
        <taxon>Eurotiomycetes</taxon>
        <taxon>Eurotiomycetidae</taxon>
        <taxon>Eurotiales</taxon>
        <taxon>Aspergillaceae</taxon>
        <taxon>Penicillium</taxon>
    </lineage>
</organism>
<protein>
    <recommendedName>
        <fullName evidence="3">C-factor</fullName>
    </recommendedName>
</protein>
<dbReference type="OrthoDB" id="9876299at2759"/>
<sequence length="98" mass="10383">MNALGPLALYQAVKPLLEKSQAPNAIHSANKDLIAFAVHPGLVQTESGNKSARAMGLSQAPNSQRLGVDAILGLIDNAPRETTSGKFFNVMDGTEIPW</sequence>
<dbReference type="EMBL" id="LLXE01000063">
    <property type="protein sequence ID" value="KUM63839.1"/>
    <property type="molecule type" value="Genomic_DNA"/>
</dbReference>
<dbReference type="SUPFAM" id="SSF51735">
    <property type="entry name" value="NAD(P)-binding Rossmann-fold domains"/>
    <property type="match status" value="1"/>
</dbReference>
<accession>A0A101MNK8</accession>
<evidence type="ECO:0000313" key="2">
    <source>
        <dbReference type="Proteomes" id="UP000055045"/>
    </source>
</evidence>
<evidence type="ECO:0008006" key="3">
    <source>
        <dbReference type="Google" id="ProtNLM"/>
    </source>
</evidence>
<name>A0A101MNK8_PENFR</name>
<dbReference type="AlphaFoldDB" id="A0A101MNK8"/>
<dbReference type="STRING" id="48697.A0A101MNK8"/>
<reference evidence="1 2" key="1">
    <citation type="submission" date="2015-10" db="EMBL/GenBank/DDBJ databases">
        <title>Genome sequencing of Penicillium freii.</title>
        <authorList>
            <person name="Nguyen H.D."/>
            <person name="Visagie C.M."/>
            <person name="Seifert K.A."/>
        </authorList>
    </citation>
    <scope>NUCLEOTIDE SEQUENCE [LARGE SCALE GENOMIC DNA]</scope>
    <source>
        <strain evidence="1 2">DAOM 242723</strain>
    </source>
</reference>
<dbReference type="Proteomes" id="UP000055045">
    <property type="component" value="Unassembled WGS sequence"/>
</dbReference>
<dbReference type="InterPro" id="IPR036291">
    <property type="entry name" value="NAD(P)-bd_dom_sf"/>
</dbReference>
<comment type="caution">
    <text evidence="1">The sequence shown here is derived from an EMBL/GenBank/DDBJ whole genome shotgun (WGS) entry which is preliminary data.</text>
</comment>
<gene>
    <name evidence="1" type="ORF">ACN42_g3287</name>
</gene>
<dbReference type="Gene3D" id="3.40.50.720">
    <property type="entry name" value="NAD(P)-binding Rossmann-like Domain"/>
    <property type="match status" value="1"/>
</dbReference>
<proteinExistence type="predicted"/>
<evidence type="ECO:0000313" key="1">
    <source>
        <dbReference type="EMBL" id="KUM63839.1"/>
    </source>
</evidence>
<keyword evidence="2" id="KW-1185">Reference proteome</keyword>